<evidence type="ECO:0000256" key="6">
    <source>
        <dbReference type="ARBA" id="ARBA00029455"/>
    </source>
</evidence>
<dbReference type="Proteomes" id="UP001591681">
    <property type="component" value="Unassembled WGS sequence"/>
</dbReference>
<evidence type="ECO:0000256" key="8">
    <source>
        <dbReference type="SAM" id="MobiDB-lite"/>
    </source>
</evidence>
<dbReference type="Pfam" id="PF04006">
    <property type="entry name" value="Mpp10"/>
    <property type="match status" value="1"/>
</dbReference>
<evidence type="ECO:0000313" key="10">
    <source>
        <dbReference type="Proteomes" id="UP001591681"/>
    </source>
</evidence>
<feature type="compositionally biased region" description="Acidic residues" evidence="8">
    <location>
        <begin position="348"/>
        <end position="359"/>
    </location>
</feature>
<dbReference type="GO" id="GO:0005732">
    <property type="term" value="C:sno(s)RNA-containing ribonucleoprotein complex"/>
    <property type="evidence" value="ECO:0007669"/>
    <property type="project" value="UniProtKB-UniRule"/>
</dbReference>
<sequence>MATGDTGNTLESCLSILNSKTAHPEQFLSLQDALAADFTALTKTLYDLHKAQQQAGFRGSPLDQLVVENFDEEQIWQELELQNSPALTQFEEVVSQVIADKGISILEEMEEDKDEGLDEKGDLSGDGDEDAAEDKEMSEDEVDEDDDEEMDDSKPGDEDGDGFSDEDSDVDFDVDALEKKAKQKMNQKGPATRTPKAKWAEPSEVDDKFFKLSEMEAFLDDMDRREGKDNEGGEDIDYFQDLPSGDEEELTFDKPSVSKRQKQKQKSSRNLKYKDYFNPMEGMPSQKTADEEEEDEGEAEEDEIGGEFEEDMDEEDFDEEDFDEEAEDIDDDESRKARDALKRVTFDLPEESEGEEMEEILGGKSQKPSKAESKSSFEKRQDKMAERISELESAALEEKPWQLTGEVTAQTRPENSLLEEDMAFDQASRMAPAITEETTMQLEEIIKQRIKDQVFDDVVRKEKPKEDIFEYKKRLTLDHEKSKLSLAEVYEQEYVKLTEEKTEEEENPAHVEIQKMMDTLFLKLDALSNFHFTPKPAIPEVKVVSNLPSIAMEEVAPVSASDATLLAPEEIKEKNKAGDEVGATEKTSTDKKRERRKKKKVKHIKIQEKEKRLKLKAAKAGGDNQKASKAQVADTLKKLTKGGKAKILTNDGMDKALRSSQAFFSQLQDQVKSQIKGSKDQSSKKKKKDQEISASKLKL</sequence>
<evidence type="ECO:0000256" key="7">
    <source>
        <dbReference type="PIRNR" id="PIRNR017300"/>
    </source>
</evidence>
<evidence type="ECO:0000256" key="5">
    <source>
        <dbReference type="ARBA" id="ARBA00023274"/>
    </source>
</evidence>
<evidence type="ECO:0000256" key="1">
    <source>
        <dbReference type="ARBA" id="ARBA00004604"/>
    </source>
</evidence>
<feature type="compositionally biased region" description="Basic and acidic residues" evidence="8">
    <location>
        <begin position="369"/>
        <end position="384"/>
    </location>
</feature>
<keyword evidence="5 7" id="KW-0687">Ribonucleoprotein</keyword>
<feature type="compositionally biased region" description="Basic residues" evidence="8">
    <location>
        <begin position="257"/>
        <end position="271"/>
    </location>
</feature>
<feature type="region of interest" description="Disordered" evidence="8">
    <location>
        <begin position="670"/>
        <end position="699"/>
    </location>
</feature>
<comment type="function">
    <text evidence="7">Component of the 60-80S U3 small nucleolar ribonucleoprotein (U3 snoRNP). Required for the early cleavages during pre-18S ribosomal RNA processing.</text>
</comment>
<feature type="region of interest" description="Disordered" evidence="8">
    <location>
        <begin position="110"/>
        <end position="207"/>
    </location>
</feature>
<feature type="compositionally biased region" description="Basic residues" evidence="8">
    <location>
        <begin position="593"/>
        <end position="604"/>
    </location>
</feature>
<gene>
    <name evidence="9" type="ORF">ACEWY4_026645</name>
</gene>
<feature type="compositionally biased region" description="Basic and acidic residues" evidence="8">
    <location>
        <begin position="198"/>
        <end position="207"/>
    </location>
</feature>
<comment type="similarity">
    <text evidence="6 7">Belongs to the MPP10 family.</text>
</comment>
<dbReference type="PANTHER" id="PTHR17039:SF0">
    <property type="entry name" value="U3 SMALL NUCLEOLAR RIBONUCLEOPROTEIN PROTEIN MPP10"/>
    <property type="match status" value="1"/>
</dbReference>
<organism evidence="9 10">
    <name type="scientific">Coilia grayii</name>
    <name type="common">Gray's grenadier anchovy</name>
    <dbReference type="NCBI Taxonomy" id="363190"/>
    <lineage>
        <taxon>Eukaryota</taxon>
        <taxon>Metazoa</taxon>
        <taxon>Chordata</taxon>
        <taxon>Craniata</taxon>
        <taxon>Vertebrata</taxon>
        <taxon>Euteleostomi</taxon>
        <taxon>Actinopterygii</taxon>
        <taxon>Neopterygii</taxon>
        <taxon>Teleostei</taxon>
        <taxon>Clupei</taxon>
        <taxon>Clupeiformes</taxon>
        <taxon>Clupeoidei</taxon>
        <taxon>Engraulidae</taxon>
        <taxon>Coilinae</taxon>
        <taxon>Coilia</taxon>
    </lineage>
</organism>
<evidence type="ECO:0000313" key="9">
    <source>
        <dbReference type="EMBL" id="KAL2077141.1"/>
    </source>
</evidence>
<dbReference type="GO" id="GO:0006364">
    <property type="term" value="P:rRNA processing"/>
    <property type="evidence" value="ECO:0007669"/>
    <property type="project" value="UniProtKB-KW"/>
</dbReference>
<keyword evidence="3 7" id="KW-0698">rRNA processing</keyword>
<dbReference type="PIRSF" id="PIRSF017300">
    <property type="entry name" value="snoRNP_Mpp10"/>
    <property type="match status" value="1"/>
</dbReference>
<evidence type="ECO:0000256" key="2">
    <source>
        <dbReference type="ARBA" id="ARBA00022517"/>
    </source>
</evidence>
<evidence type="ECO:0000256" key="3">
    <source>
        <dbReference type="ARBA" id="ARBA00022552"/>
    </source>
</evidence>
<keyword evidence="10" id="KW-1185">Reference proteome</keyword>
<keyword evidence="2 7" id="KW-0690">Ribosome biogenesis</keyword>
<dbReference type="AlphaFoldDB" id="A0ABD1IQ57"/>
<comment type="caution">
    <text evidence="9">The sequence shown here is derived from an EMBL/GenBank/DDBJ whole genome shotgun (WGS) entry which is preliminary data.</text>
</comment>
<keyword evidence="4 7" id="KW-0539">Nucleus</keyword>
<evidence type="ECO:0000256" key="4">
    <source>
        <dbReference type="ARBA" id="ARBA00023242"/>
    </source>
</evidence>
<dbReference type="EMBL" id="JBHFQA010000024">
    <property type="protein sequence ID" value="KAL2077141.1"/>
    <property type="molecule type" value="Genomic_DNA"/>
</dbReference>
<feature type="compositionally biased region" description="Basic and acidic residues" evidence="8">
    <location>
        <begin position="221"/>
        <end position="231"/>
    </location>
</feature>
<proteinExistence type="inferred from homology"/>
<feature type="region of interest" description="Disordered" evidence="8">
    <location>
        <begin position="221"/>
        <end position="384"/>
    </location>
</feature>
<accession>A0ABD1IQ57</accession>
<feature type="compositionally biased region" description="Basic and acidic residues" evidence="8">
    <location>
        <begin position="333"/>
        <end position="345"/>
    </location>
</feature>
<reference evidence="9 10" key="1">
    <citation type="submission" date="2024-09" db="EMBL/GenBank/DDBJ databases">
        <title>A chromosome-level genome assembly of Gray's grenadier anchovy, Coilia grayii.</title>
        <authorList>
            <person name="Fu Z."/>
        </authorList>
    </citation>
    <scope>NUCLEOTIDE SEQUENCE [LARGE SCALE GENOMIC DNA]</scope>
    <source>
        <strain evidence="9">G4</strain>
        <tissue evidence="9">Muscle</tissue>
    </source>
</reference>
<dbReference type="GO" id="GO:0034457">
    <property type="term" value="C:Mpp10 complex"/>
    <property type="evidence" value="ECO:0007669"/>
    <property type="project" value="UniProtKB-UniRule"/>
</dbReference>
<name>A0ABD1IQ57_9TELE</name>
<feature type="region of interest" description="Disordered" evidence="8">
    <location>
        <begin position="572"/>
        <end position="631"/>
    </location>
</feature>
<feature type="compositionally biased region" description="Acidic residues" evidence="8">
    <location>
        <begin position="290"/>
        <end position="332"/>
    </location>
</feature>
<feature type="compositionally biased region" description="Acidic residues" evidence="8">
    <location>
        <begin position="158"/>
        <end position="175"/>
    </location>
</feature>
<feature type="compositionally biased region" description="Acidic residues" evidence="8">
    <location>
        <begin position="232"/>
        <end position="250"/>
    </location>
</feature>
<feature type="compositionally biased region" description="Basic and acidic residues" evidence="8">
    <location>
        <begin position="677"/>
        <end position="691"/>
    </location>
</feature>
<dbReference type="InterPro" id="IPR012173">
    <property type="entry name" value="Mpp10"/>
</dbReference>
<protein>
    <recommendedName>
        <fullName evidence="7">U3 small nucleolar ribonucleoprotein protein MPP10</fullName>
    </recommendedName>
</protein>
<dbReference type="PANTHER" id="PTHR17039">
    <property type="entry name" value="U3 SMALL NUCLEOLAR RIBONUCLEOPROTEIN PROTEIN MPP10"/>
    <property type="match status" value="1"/>
</dbReference>
<comment type="subcellular location">
    <subcellularLocation>
        <location evidence="1 7">Nucleus</location>
        <location evidence="1 7">Nucleolus</location>
    </subcellularLocation>
</comment>
<feature type="compositionally biased region" description="Acidic residues" evidence="8">
    <location>
        <begin position="125"/>
        <end position="151"/>
    </location>
</feature>